<evidence type="ECO:0000256" key="3">
    <source>
        <dbReference type="ARBA" id="ARBA00023118"/>
    </source>
</evidence>
<comment type="caution">
    <text evidence="5">The sequence shown here is derived from an EMBL/GenBank/DDBJ whole genome shotgun (WGS) entry which is preliminary data.</text>
</comment>
<evidence type="ECO:0000256" key="2">
    <source>
        <dbReference type="ARBA" id="ARBA00022801"/>
    </source>
</evidence>
<organism evidence="5 6">
    <name type="scientific">Phyllobacterium phragmitis</name>
    <dbReference type="NCBI Taxonomy" id="2670329"/>
    <lineage>
        <taxon>Bacteria</taxon>
        <taxon>Pseudomonadati</taxon>
        <taxon>Pseudomonadota</taxon>
        <taxon>Alphaproteobacteria</taxon>
        <taxon>Hyphomicrobiales</taxon>
        <taxon>Phyllobacteriaceae</taxon>
        <taxon>Phyllobacterium</taxon>
    </lineage>
</organism>
<keyword evidence="2" id="KW-0378">Hydrolase</keyword>
<name>A0ABQ0H6B1_9HYPH</name>
<dbReference type="InterPro" id="IPR006674">
    <property type="entry name" value="HD_domain"/>
</dbReference>
<dbReference type="EMBL" id="BAAFZP010000002">
    <property type="protein sequence ID" value="GAB1584466.1"/>
    <property type="molecule type" value="Genomic_DNA"/>
</dbReference>
<dbReference type="Proteomes" id="UP001628091">
    <property type="component" value="Unassembled WGS sequence"/>
</dbReference>
<dbReference type="NCBIfam" id="TIGR01596">
    <property type="entry name" value="cas3_HD"/>
    <property type="match status" value="1"/>
</dbReference>
<evidence type="ECO:0000313" key="5">
    <source>
        <dbReference type="EMBL" id="GAB1584466.1"/>
    </source>
</evidence>
<sequence length="184" mass="20723">MIYYAHSGSAEDKSDWQTLKAHLLAVAEMASAMAEMLGLGRAAYMAGLFHDLGKYTLAFLKRLEGSTNPVDHSTAGAVVLLERTGGRDKWMAELLAYCITGHHAGLPDRRNEFSHCLHHRLKEFRNWPDAAWESELSPDFTGLSTDAFLNAMRQPYPDFVLSVLTRMLFSCLVDAEVRIETFRR</sequence>
<proteinExistence type="predicted"/>
<dbReference type="CDD" id="cd09641">
    <property type="entry name" value="Cas3''_I"/>
    <property type="match status" value="1"/>
</dbReference>
<dbReference type="Pfam" id="PF01966">
    <property type="entry name" value="HD"/>
    <property type="match status" value="1"/>
</dbReference>
<keyword evidence="3" id="KW-0051">Antiviral defense</keyword>
<evidence type="ECO:0000259" key="4">
    <source>
        <dbReference type="PROSITE" id="PS51643"/>
    </source>
</evidence>
<gene>
    <name evidence="5" type="ORF">PPNSA23_44090</name>
</gene>
<reference evidence="5 6" key="1">
    <citation type="submission" date="2024-10" db="EMBL/GenBank/DDBJ databases">
        <title>Isolation, draft genome sequencing and identification of Phyllobacterium sp. NSA23, isolated from leaf soil.</title>
        <authorList>
            <person name="Akita H."/>
        </authorList>
    </citation>
    <scope>NUCLEOTIDE SEQUENCE [LARGE SCALE GENOMIC DNA]</scope>
    <source>
        <strain evidence="5 6">NSA23</strain>
    </source>
</reference>
<dbReference type="SUPFAM" id="SSF109604">
    <property type="entry name" value="HD-domain/PDEase-like"/>
    <property type="match status" value="1"/>
</dbReference>
<feature type="domain" description="HD Cas3-type" evidence="4">
    <location>
        <begin position="12"/>
        <end position="179"/>
    </location>
</feature>
<protein>
    <recommendedName>
        <fullName evidence="4">HD Cas3-type domain-containing protein</fullName>
    </recommendedName>
</protein>
<dbReference type="Gene3D" id="1.10.3210.30">
    <property type="match status" value="1"/>
</dbReference>
<accession>A0ABQ0H6B1</accession>
<dbReference type="InterPro" id="IPR006483">
    <property type="entry name" value="CRISPR-assoc_Cas3_HD"/>
</dbReference>
<dbReference type="NCBIfam" id="TIGR00277">
    <property type="entry name" value="HDIG"/>
    <property type="match status" value="1"/>
</dbReference>
<keyword evidence="1" id="KW-0479">Metal-binding</keyword>
<dbReference type="PROSITE" id="PS51643">
    <property type="entry name" value="HD_CAS3"/>
    <property type="match status" value="1"/>
</dbReference>
<evidence type="ECO:0000313" key="6">
    <source>
        <dbReference type="Proteomes" id="UP001628091"/>
    </source>
</evidence>
<dbReference type="RefSeq" id="WP_407866859.1">
    <property type="nucleotide sequence ID" value="NZ_BAAFZP010000002.1"/>
</dbReference>
<dbReference type="InterPro" id="IPR006675">
    <property type="entry name" value="HDIG_dom"/>
</dbReference>
<keyword evidence="6" id="KW-1185">Reference proteome</keyword>
<evidence type="ECO:0000256" key="1">
    <source>
        <dbReference type="ARBA" id="ARBA00022723"/>
    </source>
</evidence>
<dbReference type="InterPro" id="IPR038257">
    <property type="entry name" value="CRISPR-assoc_Cas3_HD_sf"/>
</dbReference>